<dbReference type="PANTHER" id="PTHR43284:SF1">
    <property type="entry name" value="ASPARAGINE SYNTHETASE"/>
    <property type="match status" value="1"/>
</dbReference>
<evidence type="ECO:0000313" key="10">
    <source>
        <dbReference type="EMBL" id="GAO42402.1"/>
    </source>
</evidence>
<keyword evidence="11" id="KW-1185">Reference proteome</keyword>
<comment type="pathway">
    <text evidence="1">Amino-acid biosynthesis; L-asparagine biosynthesis; L-asparagine from L-aspartate (L-Gln route): step 1/1.</text>
</comment>
<organism evidence="10 11">
    <name type="scientific">Flavihumibacter petaseus NBRC 106054</name>
    <dbReference type="NCBI Taxonomy" id="1220578"/>
    <lineage>
        <taxon>Bacteria</taxon>
        <taxon>Pseudomonadati</taxon>
        <taxon>Bacteroidota</taxon>
        <taxon>Chitinophagia</taxon>
        <taxon>Chitinophagales</taxon>
        <taxon>Chitinophagaceae</taxon>
        <taxon>Flavihumibacter</taxon>
    </lineage>
</organism>
<dbReference type="InterPro" id="IPR014729">
    <property type="entry name" value="Rossmann-like_a/b/a_fold"/>
</dbReference>
<dbReference type="InterPro" id="IPR006426">
    <property type="entry name" value="Asn_synth_AEB"/>
</dbReference>
<dbReference type="SUPFAM" id="SSF52402">
    <property type="entry name" value="Adenine nucleotide alpha hydrolases-like"/>
    <property type="match status" value="1"/>
</dbReference>
<feature type="domain" description="Glutamine amidotransferase type-2" evidence="9">
    <location>
        <begin position="1"/>
        <end position="196"/>
    </location>
</feature>
<evidence type="ECO:0000256" key="8">
    <source>
        <dbReference type="PIRSR" id="PIRSR001589-2"/>
    </source>
</evidence>
<evidence type="ECO:0000256" key="2">
    <source>
        <dbReference type="ARBA" id="ARBA00005752"/>
    </source>
</evidence>
<dbReference type="EMBL" id="BBWV01000001">
    <property type="protein sequence ID" value="GAO42402.1"/>
    <property type="molecule type" value="Genomic_DNA"/>
</dbReference>
<dbReference type="InterPro" id="IPR029055">
    <property type="entry name" value="Ntn_hydrolases_N"/>
</dbReference>
<dbReference type="Gene3D" id="3.40.50.620">
    <property type="entry name" value="HUPs"/>
    <property type="match status" value="1"/>
</dbReference>
<reference evidence="10 11" key="1">
    <citation type="submission" date="2015-04" db="EMBL/GenBank/DDBJ databases">
        <title>Whole genome shotgun sequence of Flavihumibacter petaseus NBRC 106054.</title>
        <authorList>
            <person name="Miyazawa S."/>
            <person name="Hosoyama A."/>
            <person name="Hashimoto M."/>
            <person name="Noguchi M."/>
            <person name="Tsuchikane K."/>
            <person name="Ohji S."/>
            <person name="Yamazoe A."/>
            <person name="Ichikawa N."/>
            <person name="Kimura A."/>
            <person name="Fujita N."/>
        </authorList>
    </citation>
    <scope>NUCLEOTIDE SEQUENCE [LARGE SCALE GENOMIC DNA]</scope>
    <source>
        <strain evidence="10 11">NBRC 106054</strain>
    </source>
</reference>
<proteinExistence type="inferred from homology"/>
<evidence type="ECO:0000256" key="5">
    <source>
        <dbReference type="ARBA" id="ARBA00022840"/>
    </source>
</evidence>
<dbReference type="Proteomes" id="UP000033121">
    <property type="component" value="Unassembled WGS sequence"/>
</dbReference>
<evidence type="ECO:0000256" key="7">
    <source>
        <dbReference type="ARBA" id="ARBA00048741"/>
    </source>
</evidence>
<dbReference type="AlphaFoldDB" id="A0A0E9MXH6"/>
<comment type="similarity">
    <text evidence="2">Belongs to the asparagine synthetase family.</text>
</comment>
<dbReference type="CDD" id="cd00712">
    <property type="entry name" value="AsnB"/>
    <property type="match status" value="1"/>
</dbReference>
<dbReference type="InterPro" id="IPR051786">
    <property type="entry name" value="ASN_synthetase/amidase"/>
</dbReference>
<dbReference type="EC" id="6.3.5.4" evidence="3"/>
<dbReference type="SUPFAM" id="SSF56235">
    <property type="entry name" value="N-terminal nucleophile aminohydrolases (Ntn hydrolases)"/>
    <property type="match status" value="1"/>
</dbReference>
<comment type="caution">
    <text evidence="10">The sequence shown here is derived from an EMBL/GenBank/DDBJ whole genome shotgun (WGS) entry which is preliminary data.</text>
</comment>
<dbReference type="GO" id="GO:0004066">
    <property type="term" value="F:asparagine synthase (glutamine-hydrolyzing) activity"/>
    <property type="evidence" value="ECO:0007669"/>
    <property type="project" value="UniProtKB-EC"/>
</dbReference>
<evidence type="ECO:0000256" key="6">
    <source>
        <dbReference type="ARBA" id="ARBA00022962"/>
    </source>
</evidence>
<dbReference type="InterPro" id="IPR001962">
    <property type="entry name" value="Asn_synthase"/>
</dbReference>
<evidence type="ECO:0000256" key="4">
    <source>
        <dbReference type="ARBA" id="ARBA00022741"/>
    </source>
</evidence>
<evidence type="ECO:0000256" key="3">
    <source>
        <dbReference type="ARBA" id="ARBA00012737"/>
    </source>
</evidence>
<dbReference type="CDD" id="cd01991">
    <property type="entry name" value="Asn_synthase_B_C"/>
    <property type="match status" value="1"/>
</dbReference>
<evidence type="ECO:0000256" key="1">
    <source>
        <dbReference type="ARBA" id="ARBA00005187"/>
    </source>
</evidence>
<dbReference type="GO" id="GO:0005524">
    <property type="term" value="F:ATP binding"/>
    <property type="evidence" value="ECO:0007669"/>
    <property type="project" value="UniProtKB-KW"/>
</dbReference>
<keyword evidence="4 8" id="KW-0547">Nucleotide-binding</keyword>
<gene>
    <name evidence="10" type="primary">asnB</name>
    <name evidence="10" type="ORF">FPE01S_01_14170</name>
</gene>
<sequence length="591" mass="67121">MTDALRHRGPDGQGTWNNPGESLFFGHRRLAVIDLSPAAAQPMHLGNRYTIVYNGEIYNYMELKAQLQQEGASFSTGSDTEVILQGFHYWGASLVHQLDGMFAFAIWDEQEKTLFLARDRFGEKPLFYHFDGEGRFHFASEMKAFWAAGVSRLPDPAAVTFFLATGKSNPALSAENTFYQQLYQVPPASYCSVRKGNDALLLERTIYWDIDKQVTWKGTDADAVQQFSQLLEDSVYKRLRADVPCGSSLSGGVDSGSIAFFMSQLMQQPYSGFSAVFPGYEKDESVSIAALREQLAINSVLVHPDANELNDQLDGMLYHQEEPVGSASVFAQYLVYAAARKTGVTVLLDGQGADELLGGYESTTHWYLQELWRKDKTAAREAVKRFRNNGWRGPWGWKNYMAAWFPAAAQNALIRKEKHTITATPFLHPDLETDFPYEVLYKPLVTGLNDLLYDELTRSRLPELLRYADRNSMAFGREIRLPFLQPDLVSFTFSLPASLKVRDGYRKWILRQAMHQKLPDKIVWQVGKIGFEPPQASWMQHSLIRDRIRESRKKLVEKGWLTSKVLDAPFQPATAFDANNYDWRHLVLASL</sequence>
<dbReference type="GO" id="GO:0006529">
    <property type="term" value="P:asparagine biosynthetic process"/>
    <property type="evidence" value="ECO:0007669"/>
    <property type="project" value="InterPro"/>
</dbReference>
<dbReference type="PROSITE" id="PS51278">
    <property type="entry name" value="GATASE_TYPE_2"/>
    <property type="match status" value="1"/>
</dbReference>
<feature type="binding site" evidence="8">
    <location>
        <position position="79"/>
    </location>
    <ligand>
        <name>L-glutamine</name>
        <dbReference type="ChEBI" id="CHEBI:58359"/>
    </ligand>
</feature>
<dbReference type="GO" id="GO:0005829">
    <property type="term" value="C:cytosol"/>
    <property type="evidence" value="ECO:0007669"/>
    <property type="project" value="TreeGrafter"/>
</dbReference>
<evidence type="ECO:0000259" key="9">
    <source>
        <dbReference type="PROSITE" id="PS51278"/>
    </source>
</evidence>
<dbReference type="InterPro" id="IPR017932">
    <property type="entry name" value="GATase_2_dom"/>
</dbReference>
<dbReference type="Pfam" id="PF13537">
    <property type="entry name" value="GATase_7"/>
    <property type="match status" value="1"/>
</dbReference>
<dbReference type="PANTHER" id="PTHR43284">
    <property type="entry name" value="ASPARAGINE SYNTHETASE (GLUTAMINE-HYDROLYZING)"/>
    <property type="match status" value="1"/>
</dbReference>
<dbReference type="Pfam" id="PF00733">
    <property type="entry name" value="Asn_synthase"/>
    <property type="match status" value="1"/>
</dbReference>
<keyword evidence="6" id="KW-0315">Glutamine amidotransferase</keyword>
<accession>A0A0E9MXH6</accession>
<comment type="catalytic activity">
    <reaction evidence="7">
        <text>L-aspartate + L-glutamine + ATP + H2O = L-asparagine + L-glutamate + AMP + diphosphate + H(+)</text>
        <dbReference type="Rhea" id="RHEA:12228"/>
        <dbReference type="ChEBI" id="CHEBI:15377"/>
        <dbReference type="ChEBI" id="CHEBI:15378"/>
        <dbReference type="ChEBI" id="CHEBI:29985"/>
        <dbReference type="ChEBI" id="CHEBI:29991"/>
        <dbReference type="ChEBI" id="CHEBI:30616"/>
        <dbReference type="ChEBI" id="CHEBI:33019"/>
        <dbReference type="ChEBI" id="CHEBI:58048"/>
        <dbReference type="ChEBI" id="CHEBI:58359"/>
        <dbReference type="ChEBI" id="CHEBI:456215"/>
        <dbReference type="EC" id="6.3.5.4"/>
    </reaction>
</comment>
<dbReference type="InterPro" id="IPR033738">
    <property type="entry name" value="AsnB_N"/>
</dbReference>
<keyword evidence="5 8" id="KW-0067">ATP-binding</keyword>
<dbReference type="NCBIfam" id="TIGR01536">
    <property type="entry name" value="asn_synth_AEB"/>
    <property type="match status" value="1"/>
</dbReference>
<dbReference type="PIRSF" id="PIRSF001589">
    <property type="entry name" value="Asn_synthetase_glu-h"/>
    <property type="match status" value="1"/>
</dbReference>
<name>A0A0E9MXH6_9BACT</name>
<evidence type="ECO:0000313" key="11">
    <source>
        <dbReference type="Proteomes" id="UP000033121"/>
    </source>
</evidence>
<protein>
    <recommendedName>
        <fullName evidence="3">asparagine synthase (glutamine-hydrolyzing)</fullName>
        <ecNumber evidence="3">6.3.5.4</ecNumber>
    </recommendedName>
</protein>
<dbReference type="STRING" id="1220578.FPE01S_01_14170"/>
<dbReference type="Gene3D" id="3.60.20.10">
    <property type="entry name" value="Glutamine Phosphoribosylpyrophosphate, subunit 1, domain 1"/>
    <property type="match status" value="1"/>
</dbReference>